<proteinExistence type="predicted"/>
<dbReference type="EMBL" id="CAJVPU010008208">
    <property type="protein sequence ID" value="CAG8581427.1"/>
    <property type="molecule type" value="Genomic_DNA"/>
</dbReference>
<organism evidence="1 2">
    <name type="scientific">Dentiscutata heterogama</name>
    <dbReference type="NCBI Taxonomy" id="1316150"/>
    <lineage>
        <taxon>Eukaryota</taxon>
        <taxon>Fungi</taxon>
        <taxon>Fungi incertae sedis</taxon>
        <taxon>Mucoromycota</taxon>
        <taxon>Glomeromycotina</taxon>
        <taxon>Glomeromycetes</taxon>
        <taxon>Diversisporales</taxon>
        <taxon>Gigasporaceae</taxon>
        <taxon>Dentiscutata</taxon>
    </lineage>
</organism>
<protein>
    <submittedName>
        <fullName evidence="1">13459_t:CDS:1</fullName>
    </submittedName>
</protein>
<dbReference type="Proteomes" id="UP000789702">
    <property type="component" value="Unassembled WGS sequence"/>
</dbReference>
<accession>A0ACA9MCW0</accession>
<reference evidence="1" key="1">
    <citation type="submission" date="2021-06" db="EMBL/GenBank/DDBJ databases">
        <authorList>
            <person name="Kallberg Y."/>
            <person name="Tangrot J."/>
            <person name="Rosling A."/>
        </authorList>
    </citation>
    <scope>NUCLEOTIDE SEQUENCE</scope>
    <source>
        <strain evidence="1">IL203A</strain>
    </source>
</reference>
<evidence type="ECO:0000313" key="2">
    <source>
        <dbReference type="Proteomes" id="UP000789702"/>
    </source>
</evidence>
<sequence>MHEIKGDNFTTLYDITTQQWSNPKSSQNFTTNRKLIQCVVSGNDVYVYGGFENIYDMIILDTSNANWTELSAGPVAPIGIQSYSAILFNNSSILYIGGQPGGDVQTLPYSSFDKLSIYNINNSTWSLIATSGDIPPSRYDHGAVYIPQYNQILILYGYPISLNMPIVALDTVKFEWSIPTIKNIGGPTAGLRRFTSILIGAYVFIAFGAFDTQGKNSTNNFFLLDVSQKNVYQWVTSYDPTKQFKQPPPMPSTASNSSLYNNVTQPSINSNVVTIIGTSFGALAGIIILSAAAVLIVKRYGYPNYNFALREASSDEPNNQ</sequence>
<keyword evidence="2" id="KW-1185">Reference proteome</keyword>
<name>A0ACA9MCW0_9GLOM</name>
<feature type="non-terminal residue" evidence="1">
    <location>
        <position position="320"/>
    </location>
</feature>
<evidence type="ECO:0000313" key="1">
    <source>
        <dbReference type="EMBL" id="CAG8581427.1"/>
    </source>
</evidence>
<comment type="caution">
    <text evidence="1">The sequence shown here is derived from an EMBL/GenBank/DDBJ whole genome shotgun (WGS) entry which is preliminary data.</text>
</comment>
<gene>
    <name evidence="1" type="ORF">DHETER_LOCUS6486</name>
</gene>